<evidence type="ECO:0000313" key="2">
    <source>
        <dbReference type="Proteomes" id="UP000033632"/>
    </source>
</evidence>
<dbReference type="Proteomes" id="UP000033632">
    <property type="component" value="Unassembled WGS sequence"/>
</dbReference>
<dbReference type="PATRIC" id="fig|443610.3.peg.2046"/>
<dbReference type="SUPFAM" id="SSF51905">
    <property type="entry name" value="FAD/NAD(P)-binding domain"/>
    <property type="match status" value="1"/>
</dbReference>
<comment type="caution">
    <text evidence="1">The sequence shown here is derived from an EMBL/GenBank/DDBJ whole genome shotgun (WGS) entry which is preliminary data.</text>
</comment>
<dbReference type="RefSeq" id="WP_046110187.1">
    <property type="nucleotide sequence ID" value="NZ_JZEX01000159.1"/>
</dbReference>
<sequence length="360" mass="37010">MEVRQVDIAVFGGTPLARLVAGLLAQAHDRRVALVGESSAAYRLARGLDLSAAPATRPETWAILSDTVPETLRHLTRLGARSAIQRLDPLFVSATPHGRQALAHVRHMAAGFGHDAQAVPSEIAGANREGLILRDTALILRAEAEPLLDAWLARLDVAMVPPRLAASEVLDDGTARVEVGDIRLEAGMAVLADDAAILAHAAGTLGALLYAVPATAILTEPAPPLASPVLLDVDREAQLLQLPSQAITAVASAGTAGTASAVAALLKRPRPVRLAGHVGFRRLVTRDGAPVLGRSAGSGGVVLAGLGTTGAFLAPAIARWLVGAASGAEDAYFGARGFSRPLEPSPVGEFGAMRPAEAVA</sequence>
<evidence type="ECO:0008006" key="3">
    <source>
        <dbReference type="Google" id="ProtNLM"/>
    </source>
</evidence>
<name>A0A0F5FI16_9HYPH</name>
<dbReference type="OrthoDB" id="7943729at2"/>
<organism evidence="1 2">
    <name type="scientific">Devosia geojensis</name>
    <dbReference type="NCBI Taxonomy" id="443610"/>
    <lineage>
        <taxon>Bacteria</taxon>
        <taxon>Pseudomonadati</taxon>
        <taxon>Pseudomonadota</taxon>
        <taxon>Alphaproteobacteria</taxon>
        <taxon>Hyphomicrobiales</taxon>
        <taxon>Devosiaceae</taxon>
        <taxon>Devosia</taxon>
    </lineage>
</organism>
<dbReference type="AlphaFoldDB" id="A0A0F5FI16"/>
<dbReference type="InterPro" id="IPR036188">
    <property type="entry name" value="FAD/NAD-bd_sf"/>
</dbReference>
<dbReference type="EMBL" id="JZEX01000159">
    <property type="protein sequence ID" value="KKB08448.1"/>
    <property type="molecule type" value="Genomic_DNA"/>
</dbReference>
<keyword evidence="2" id="KW-1185">Reference proteome</keyword>
<accession>A0A0F5FI16</accession>
<evidence type="ECO:0000313" key="1">
    <source>
        <dbReference type="EMBL" id="KKB08448.1"/>
    </source>
</evidence>
<proteinExistence type="predicted"/>
<gene>
    <name evidence="1" type="ORF">VE25_18695</name>
</gene>
<protein>
    <recommendedName>
        <fullName evidence="3">FAD dependent oxidoreductase domain-containing protein</fullName>
    </recommendedName>
</protein>
<reference evidence="1 2" key="1">
    <citation type="submission" date="2015-03" db="EMBL/GenBank/DDBJ databases">
        <authorList>
            <person name="Hassan Y.I."/>
            <person name="Lepp D."/>
            <person name="Li X.-Z."/>
            <person name="Zhou T."/>
        </authorList>
    </citation>
    <scope>NUCLEOTIDE SEQUENCE [LARGE SCALE GENOMIC DNA]</scope>
    <source>
        <strain evidence="1 2">BD-c194</strain>
    </source>
</reference>
<dbReference type="STRING" id="443610.VE25_18695"/>